<comment type="caution">
    <text evidence="1">The sequence shown here is derived from an EMBL/GenBank/DDBJ whole genome shotgun (WGS) entry which is preliminary data.</text>
</comment>
<evidence type="ECO:0000313" key="2">
    <source>
        <dbReference type="Proteomes" id="UP001211894"/>
    </source>
</evidence>
<accession>A0ABT4WYD4</accession>
<reference evidence="1 2" key="1">
    <citation type="submission" date="2023-01" db="EMBL/GenBank/DDBJ databases">
        <title>Bacillus changyiensis sp. nov., isolated from a coastal deposit.</title>
        <authorList>
            <person name="Xiao G."/>
            <person name="Lai Q."/>
            <person name="Hu Z."/>
            <person name="Shao Z."/>
        </authorList>
    </citation>
    <scope>NUCLEOTIDE SEQUENCE [LARGE SCALE GENOMIC DNA]</scope>
    <source>
        <strain evidence="1 2">CLL-7-23</strain>
    </source>
</reference>
<proteinExistence type="predicted"/>
<organism evidence="1 2">
    <name type="scientific">Bacillus changyiensis</name>
    <dbReference type="NCBI Taxonomy" id="3004103"/>
    <lineage>
        <taxon>Bacteria</taxon>
        <taxon>Bacillati</taxon>
        <taxon>Bacillota</taxon>
        <taxon>Bacilli</taxon>
        <taxon>Bacillales</taxon>
        <taxon>Bacillaceae</taxon>
        <taxon>Bacillus</taxon>
    </lineage>
</organism>
<dbReference type="RefSeq" id="WP_271338919.1">
    <property type="nucleotide sequence ID" value="NZ_JAQKAB010000001.1"/>
</dbReference>
<evidence type="ECO:0000313" key="1">
    <source>
        <dbReference type="EMBL" id="MDA7025054.1"/>
    </source>
</evidence>
<sequence length="60" mass="7380">MTYREYLDQIKKLYTDLMKNGYKLHEIDEMDIHRFFDLADYQYKEENKLLPAYKILGVTL</sequence>
<name>A0ABT4WYD4_9BACI</name>
<dbReference type="EMBL" id="JAQKAB010000001">
    <property type="protein sequence ID" value="MDA7025054.1"/>
    <property type="molecule type" value="Genomic_DNA"/>
</dbReference>
<dbReference type="Proteomes" id="UP001211894">
    <property type="component" value="Unassembled WGS sequence"/>
</dbReference>
<keyword evidence="2" id="KW-1185">Reference proteome</keyword>
<protein>
    <recommendedName>
        <fullName evidence="3">Fur-regulated basic protein FbpA</fullName>
    </recommendedName>
</protein>
<gene>
    <name evidence="1" type="ORF">PJ311_00330</name>
</gene>
<evidence type="ECO:0008006" key="3">
    <source>
        <dbReference type="Google" id="ProtNLM"/>
    </source>
</evidence>